<feature type="compositionally biased region" description="Low complexity" evidence="2">
    <location>
        <begin position="415"/>
        <end position="426"/>
    </location>
</feature>
<accession>A0AA88GVC4</accession>
<feature type="compositionally biased region" description="Polar residues" evidence="2">
    <location>
        <begin position="275"/>
        <end position="290"/>
    </location>
</feature>
<feature type="coiled-coil region" evidence="1">
    <location>
        <begin position="585"/>
        <end position="640"/>
    </location>
</feature>
<gene>
    <name evidence="3" type="ORF">C9374_014160</name>
</gene>
<evidence type="ECO:0000313" key="4">
    <source>
        <dbReference type="Proteomes" id="UP000816034"/>
    </source>
</evidence>
<feature type="compositionally biased region" description="Basic and acidic residues" evidence="2">
    <location>
        <begin position="343"/>
        <end position="355"/>
    </location>
</feature>
<reference evidence="3 4" key="1">
    <citation type="journal article" date="2018" name="BMC Genomics">
        <title>The genome of Naegleria lovaniensis, the basis for a comparative approach to unravel pathogenicity factors of the human pathogenic amoeba N. fowleri.</title>
        <authorList>
            <person name="Liechti N."/>
            <person name="Schurch N."/>
            <person name="Bruggmann R."/>
            <person name="Wittwer M."/>
        </authorList>
    </citation>
    <scope>NUCLEOTIDE SEQUENCE [LARGE SCALE GENOMIC DNA]</scope>
    <source>
        <strain evidence="3 4">ATCC 30569</strain>
    </source>
</reference>
<dbReference type="RefSeq" id="XP_044553592.1">
    <property type="nucleotide sequence ID" value="XM_044690117.1"/>
</dbReference>
<dbReference type="GeneID" id="68106613"/>
<dbReference type="AlphaFoldDB" id="A0AA88GVC4"/>
<comment type="caution">
    <text evidence="3">The sequence shown here is derived from an EMBL/GenBank/DDBJ whole genome shotgun (WGS) entry which is preliminary data.</text>
</comment>
<protein>
    <submittedName>
        <fullName evidence="3">Uncharacterized protein</fullName>
    </submittedName>
</protein>
<feature type="coiled-coil region" evidence="1">
    <location>
        <begin position="132"/>
        <end position="213"/>
    </location>
</feature>
<feature type="region of interest" description="Disordered" evidence="2">
    <location>
        <begin position="343"/>
        <end position="367"/>
    </location>
</feature>
<dbReference type="Proteomes" id="UP000816034">
    <property type="component" value="Unassembled WGS sequence"/>
</dbReference>
<feature type="region of interest" description="Disordered" evidence="2">
    <location>
        <begin position="45"/>
        <end position="65"/>
    </location>
</feature>
<dbReference type="EMBL" id="PYSW02000007">
    <property type="protein sequence ID" value="KAG2389600.1"/>
    <property type="molecule type" value="Genomic_DNA"/>
</dbReference>
<feature type="compositionally biased region" description="Polar residues" evidence="2">
    <location>
        <begin position="356"/>
        <end position="365"/>
    </location>
</feature>
<keyword evidence="1" id="KW-0175">Coiled coil</keyword>
<feature type="region of interest" description="Disordered" evidence="2">
    <location>
        <begin position="240"/>
        <end position="301"/>
    </location>
</feature>
<dbReference type="Gene3D" id="1.20.58.1520">
    <property type="match status" value="1"/>
</dbReference>
<proteinExistence type="predicted"/>
<organism evidence="3 4">
    <name type="scientific">Naegleria lovaniensis</name>
    <name type="common">Amoeba</name>
    <dbReference type="NCBI Taxonomy" id="51637"/>
    <lineage>
        <taxon>Eukaryota</taxon>
        <taxon>Discoba</taxon>
        <taxon>Heterolobosea</taxon>
        <taxon>Tetramitia</taxon>
        <taxon>Eutetramitia</taxon>
        <taxon>Vahlkampfiidae</taxon>
        <taxon>Naegleria</taxon>
    </lineage>
</organism>
<sequence>MFNHLMFGDSSPMNRMGLGCKDEVYDLMTPGKDFNSINCNGWSGKHSIDGEEEQQVPLRDESPSSSVSSLVSQSILHLGKQHTFPLTPSPISSSMVGRSPQVPHSSSSALMALQTPQVNDPKRLLMHPTIDIQVINQKLETVKEEIRKEVEKRLEQMKIEYQNELHSIRDQFLRNEQELERERFEKMELQSKIEALEQQIKVLTSDRERATCVNSQSHTRHDMECLQDTPLIPIQSQIDTDSEKENHPFGNSSETVLGKHTSKGCTNRQKDDTKATSSNSLHSDPTTIISKQPDKIPSKVSTQYSNFDISVSEPIGPRIRTQDITSPQQTFSCNIIAANFEEHSQSPSQHFEEKTSTAPQQQPPSNKLKEFKEVKGVYQYTAILQNFHLRKGEEHVPKKKKSTSNVSSKKEQGSSKKSSPQTPTPQLSLKERVASWHANEREKEEKFYKQKELLDIYFSSKMKGTPACERLKNIVIHTTDMWNNLFISYNDRERFLDEHVLRPISLSGKKHDQSRWILTDEYISSMLSAFLDEYNRLASYFQQNGSIFKSISEREGLKSRISYLWRQQEAGAVVTKEYVELGTRLKKLNHELMKTLNDYEKANNCPFMFQGFRYLDVIHYDQLVQQEEIEEMEKKALQHRIKRSIQ</sequence>
<evidence type="ECO:0000256" key="2">
    <source>
        <dbReference type="SAM" id="MobiDB-lite"/>
    </source>
</evidence>
<evidence type="ECO:0000256" key="1">
    <source>
        <dbReference type="SAM" id="Coils"/>
    </source>
</evidence>
<keyword evidence="4" id="KW-1185">Reference proteome</keyword>
<name>A0AA88GVC4_NAELO</name>
<feature type="region of interest" description="Disordered" evidence="2">
    <location>
        <begin position="391"/>
        <end position="429"/>
    </location>
</feature>
<evidence type="ECO:0000313" key="3">
    <source>
        <dbReference type="EMBL" id="KAG2389600.1"/>
    </source>
</evidence>